<evidence type="ECO:0000313" key="10">
    <source>
        <dbReference type="Proteomes" id="UP001154282"/>
    </source>
</evidence>
<feature type="domain" description="Band 7" evidence="8">
    <location>
        <begin position="63"/>
        <end position="122"/>
    </location>
</feature>
<proteinExistence type="inferred from homology"/>
<evidence type="ECO:0000256" key="2">
    <source>
        <dbReference type="ARBA" id="ARBA00009658"/>
    </source>
</evidence>
<evidence type="ECO:0000259" key="8">
    <source>
        <dbReference type="Pfam" id="PF01145"/>
    </source>
</evidence>
<comment type="similarity">
    <text evidence="2 7">Belongs to the prohibitin family.</text>
</comment>
<keyword evidence="5" id="KW-0496">Mitochondrion</keyword>
<evidence type="ECO:0000256" key="4">
    <source>
        <dbReference type="ARBA" id="ARBA00022792"/>
    </source>
</evidence>
<dbReference type="AlphaFoldDB" id="A0AAV0R4R0"/>
<evidence type="ECO:0000313" key="9">
    <source>
        <dbReference type="EMBL" id="CAI0552670.1"/>
    </source>
</evidence>
<dbReference type="InterPro" id="IPR000163">
    <property type="entry name" value="Prohibitin"/>
</dbReference>
<dbReference type="EMBL" id="CAMGYJ010000010">
    <property type="protein sequence ID" value="CAI0552670.1"/>
    <property type="molecule type" value="Genomic_DNA"/>
</dbReference>
<evidence type="ECO:0000256" key="1">
    <source>
        <dbReference type="ARBA" id="ARBA00004140"/>
    </source>
</evidence>
<keyword evidence="4 7" id="KW-0999">Mitochondrion inner membrane</keyword>
<accession>A0AAV0R4R0</accession>
<protein>
    <recommendedName>
        <fullName evidence="7">Prohibitin</fullName>
    </recommendedName>
</protein>
<organism evidence="9 10">
    <name type="scientific">Linum tenue</name>
    <dbReference type="NCBI Taxonomy" id="586396"/>
    <lineage>
        <taxon>Eukaryota</taxon>
        <taxon>Viridiplantae</taxon>
        <taxon>Streptophyta</taxon>
        <taxon>Embryophyta</taxon>
        <taxon>Tracheophyta</taxon>
        <taxon>Spermatophyta</taxon>
        <taxon>Magnoliopsida</taxon>
        <taxon>eudicotyledons</taxon>
        <taxon>Gunneridae</taxon>
        <taxon>Pentapetalae</taxon>
        <taxon>rosids</taxon>
        <taxon>fabids</taxon>
        <taxon>Malpighiales</taxon>
        <taxon>Linaceae</taxon>
        <taxon>Linum</taxon>
    </lineage>
</organism>
<sequence>MRELERSVRPRFFDSLFSAVSVLAQMASKNNPRVPSAQVGSALVKFGVAAGIAVYAAANSLYNVEGGHRAIVFNRITGIKNRTFPEGTHFIFPWFEVPIIYDVRARPHLVESTSGSRDLQMFLHWPISGLFPMVVELDPKLILGTSDACFLHHHMALVHPMA</sequence>
<dbReference type="Pfam" id="PF01145">
    <property type="entry name" value="Band_7"/>
    <property type="match status" value="1"/>
</dbReference>
<comment type="subcellular location">
    <subcellularLocation>
        <location evidence="1">Mitochondrion inner membrane</location>
        <topology evidence="1">Single-pass type II membrane protein</topology>
    </subcellularLocation>
</comment>
<evidence type="ECO:0000256" key="7">
    <source>
        <dbReference type="RuleBase" id="RU366048"/>
    </source>
</evidence>
<dbReference type="Proteomes" id="UP001154282">
    <property type="component" value="Unassembled WGS sequence"/>
</dbReference>
<evidence type="ECO:0000256" key="6">
    <source>
        <dbReference type="ARBA" id="ARBA00023136"/>
    </source>
</evidence>
<dbReference type="GO" id="GO:0007005">
    <property type="term" value="P:mitochondrion organization"/>
    <property type="evidence" value="ECO:0007669"/>
    <property type="project" value="TreeGrafter"/>
</dbReference>
<evidence type="ECO:0000256" key="5">
    <source>
        <dbReference type="ARBA" id="ARBA00023128"/>
    </source>
</evidence>
<dbReference type="InterPro" id="IPR001107">
    <property type="entry name" value="Band_7"/>
</dbReference>
<name>A0AAV0R4R0_9ROSI</name>
<keyword evidence="10" id="KW-1185">Reference proteome</keyword>
<dbReference type="GO" id="GO:0005743">
    <property type="term" value="C:mitochondrial inner membrane"/>
    <property type="evidence" value="ECO:0007669"/>
    <property type="project" value="UniProtKB-SubCell"/>
</dbReference>
<gene>
    <name evidence="9" type="ORF">LITE_LOCUS46535</name>
</gene>
<comment type="subunit">
    <text evidence="3">Component of a prohibitin multimeric complex in mitochondrial membranes.</text>
</comment>
<comment type="caution">
    <text evidence="9">The sequence shown here is derived from an EMBL/GenBank/DDBJ whole genome shotgun (WGS) entry which is preliminary data.</text>
</comment>
<evidence type="ECO:0000256" key="3">
    <source>
        <dbReference type="ARBA" id="ARBA00011786"/>
    </source>
</evidence>
<keyword evidence="6" id="KW-0472">Membrane</keyword>
<reference evidence="9" key="1">
    <citation type="submission" date="2022-08" db="EMBL/GenBank/DDBJ databases">
        <authorList>
            <person name="Gutierrez-Valencia J."/>
        </authorList>
    </citation>
    <scope>NUCLEOTIDE SEQUENCE</scope>
</reference>
<dbReference type="PANTHER" id="PTHR23222">
    <property type="entry name" value="PROHIBITIN"/>
    <property type="match status" value="1"/>
</dbReference>
<dbReference type="PANTHER" id="PTHR23222:SF1">
    <property type="entry name" value="PROHIBITIN-2"/>
    <property type="match status" value="1"/>
</dbReference>